<name>A0A6L9MNL7_9HYPH</name>
<dbReference type="InterPro" id="IPR046027">
    <property type="entry name" value="DUF5985"/>
</dbReference>
<evidence type="ECO:0000313" key="3">
    <source>
        <dbReference type="Proteomes" id="UP000476332"/>
    </source>
</evidence>
<reference evidence="2 3" key="1">
    <citation type="submission" date="2020-01" db="EMBL/GenBank/DDBJ databases">
        <title>Genomes of bacteria type strains.</title>
        <authorList>
            <person name="Chen J."/>
            <person name="Zhu S."/>
            <person name="Chen J."/>
        </authorList>
    </citation>
    <scope>NUCLEOTIDE SEQUENCE [LARGE SCALE GENOMIC DNA]</scope>
    <source>
        <strain evidence="2 3">KCTC 52919</strain>
    </source>
</reference>
<protein>
    <submittedName>
        <fullName evidence="2">Uncharacterized protein</fullName>
    </submittedName>
</protein>
<dbReference type="EMBL" id="JAAAMJ010000036">
    <property type="protein sequence ID" value="NDV89322.1"/>
    <property type="molecule type" value="Genomic_DNA"/>
</dbReference>
<keyword evidence="1" id="KW-1133">Transmembrane helix</keyword>
<dbReference type="Pfam" id="PF19447">
    <property type="entry name" value="DUF5985"/>
    <property type="match status" value="1"/>
</dbReference>
<dbReference type="AlphaFoldDB" id="A0A6L9MNL7"/>
<evidence type="ECO:0000256" key="1">
    <source>
        <dbReference type="SAM" id="Phobius"/>
    </source>
</evidence>
<dbReference type="RefSeq" id="WP_163046169.1">
    <property type="nucleotide sequence ID" value="NZ_JAAAMJ010000036.1"/>
</dbReference>
<keyword evidence="1" id="KW-0812">Transmembrane</keyword>
<accession>A0A6L9MNL7</accession>
<dbReference type="Proteomes" id="UP000476332">
    <property type="component" value="Unassembled WGS sequence"/>
</dbReference>
<sequence length="89" mass="9729">MAGPITVAIYILCLATSLTCTYLLMKAFFESGAKLLFWSGLCFGFLALNSFAVVLDIVVFPNMDFQLVRHLASVGAVGVLLFGFVWDIE</sequence>
<feature type="transmembrane region" description="Helical" evidence="1">
    <location>
        <begin position="7"/>
        <end position="29"/>
    </location>
</feature>
<comment type="caution">
    <text evidence="2">The sequence shown here is derived from an EMBL/GenBank/DDBJ whole genome shotgun (WGS) entry which is preliminary data.</text>
</comment>
<gene>
    <name evidence="2" type="ORF">GTW51_21910</name>
</gene>
<keyword evidence="1" id="KW-0472">Membrane</keyword>
<evidence type="ECO:0000313" key="2">
    <source>
        <dbReference type="EMBL" id="NDV89322.1"/>
    </source>
</evidence>
<keyword evidence="3" id="KW-1185">Reference proteome</keyword>
<proteinExistence type="predicted"/>
<organism evidence="2 3">
    <name type="scientific">Aurantimonas aggregata</name>
    <dbReference type="NCBI Taxonomy" id="2047720"/>
    <lineage>
        <taxon>Bacteria</taxon>
        <taxon>Pseudomonadati</taxon>
        <taxon>Pseudomonadota</taxon>
        <taxon>Alphaproteobacteria</taxon>
        <taxon>Hyphomicrobiales</taxon>
        <taxon>Aurantimonadaceae</taxon>
        <taxon>Aurantimonas</taxon>
    </lineage>
</organism>
<feature type="transmembrane region" description="Helical" evidence="1">
    <location>
        <begin position="67"/>
        <end position="86"/>
    </location>
</feature>
<feature type="transmembrane region" description="Helical" evidence="1">
    <location>
        <begin position="35"/>
        <end position="60"/>
    </location>
</feature>